<evidence type="ECO:0000313" key="2">
    <source>
        <dbReference type="Proteomes" id="UP001458880"/>
    </source>
</evidence>
<gene>
    <name evidence="1" type="ORF">QE152_g5378</name>
</gene>
<reference evidence="1 2" key="1">
    <citation type="journal article" date="2024" name="BMC Genomics">
        <title>De novo assembly and annotation of Popillia japonica's genome with initial clues to its potential as an invasive pest.</title>
        <authorList>
            <person name="Cucini C."/>
            <person name="Boschi S."/>
            <person name="Funari R."/>
            <person name="Cardaioli E."/>
            <person name="Iannotti N."/>
            <person name="Marturano G."/>
            <person name="Paoli F."/>
            <person name="Bruttini M."/>
            <person name="Carapelli A."/>
            <person name="Frati F."/>
            <person name="Nardi F."/>
        </authorList>
    </citation>
    <scope>NUCLEOTIDE SEQUENCE [LARGE SCALE GENOMIC DNA]</scope>
    <source>
        <strain evidence="1">DMR45628</strain>
    </source>
</reference>
<keyword evidence="2" id="KW-1185">Reference proteome</keyword>
<evidence type="ECO:0000313" key="1">
    <source>
        <dbReference type="EMBL" id="KAK9747336.1"/>
    </source>
</evidence>
<dbReference type="AlphaFoldDB" id="A0AAW1MMU2"/>
<dbReference type="EMBL" id="JASPKY010000031">
    <property type="protein sequence ID" value="KAK9747336.1"/>
    <property type="molecule type" value="Genomic_DNA"/>
</dbReference>
<dbReference type="Proteomes" id="UP001458880">
    <property type="component" value="Unassembled WGS sequence"/>
</dbReference>
<comment type="caution">
    <text evidence="1">The sequence shown here is derived from an EMBL/GenBank/DDBJ whole genome shotgun (WGS) entry which is preliminary data.</text>
</comment>
<sequence length="93" mass="10409">MFYADPTDIQVKTRYKVGIMSIELPFDVVCDRVVALLDSRTFCPFFYIIQTILHAAVVVGFRENDTVEDTPVIDGDLCEYVGLGARLTGEDIS</sequence>
<proteinExistence type="predicted"/>
<protein>
    <submittedName>
        <fullName evidence="1">Uncharacterized protein</fullName>
    </submittedName>
</protein>
<organism evidence="1 2">
    <name type="scientific">Popillia japonica</name>
    <name type="common">Japanese beetle</name>
    <dbReference type="NCBI Taxonomy" id="7064"/>
    <lineage>
        <taxon>Eukaryota</taxon>
        <taxon>Metazoa</taxon>
        <taxon>Ecdysozoa</taxon>
        <taxon>Arthropoda</taxon>
        <taxon>Hexapoda</taxon>
        <taxon>Insecta</taxon>
        <taxon>Pterygota</taxon>
        <taxon>Neoptera</taxon>
        <taxon>Endopterygota</taxon>
        <taxon>Coleoptera</taxon>
        <taxon>Polyphaga</taxon>
        <taxon>Scarabaeiformia</taxon>
        <taxon>Scarabaeidae</taxon>
        <taxon>Rutelinae</taxon>
        <taxon>Popillia</taxon>
    </lineage>
</organism>
<accession>A0AAW1MMU2</accession>
<name>A0AAW1MMU2_POPJA</name>